<keyword evidence="2 4" id="KW-0238">DNA-binding</keyword>
<dbReference type="Gene3D" id="1.10.10.60">
    <property type="entry name" value="Homeodomain-like"/>
    <property type="match status" value="1"/>
</dbReference>
<gene>
    <name evidence="6" type="ORF">ACFQ5P_15595</name>
</gene>
<dbReference type="PRINTS" id="PR00455">
    <property type="entry name" value="HTHTETR"/>
</dbReference>
<keyword evidence="1" id="KW-0805">Transcription regulation</keyword>
<dbReference type="SUPFAM" id="SSF48498">
    <property type="entry name" value="Tetracyclin repressor-like, C-terminal domain"/>
    <property type="match status" value="1"/>
</dbReference>
<name>A0ABW4E1Z5_9RHOB</name>
<dbReference type="InterPro" id="IPR001647">
    <property type="entry name" value="HTH_TetR"/>
</dbReference>
<evidence type="ECO:0000256" key="4">
    <source>
        <dbReference type="PROSITE-ProRule" id="PRU00335"/>
    </source>
</evidence>
<dbReference type="Pfam" id="PF00440">
    <property type="entry name" value="TetR_N"/>
    <property type="match status" value="1"/>
</dbReference>
<dbReference type="PANTHER" id="PTHR47506:SF7">
    <property type="entry name" value="TRANSCRIPTIONAL REGULATORY PROTEIN"/>
    <property type="match status" value="1"/>
</dbReference>
<organism evidence="6 7">
    <name type="scientific">Paracoccus nototheniae</name>
    <dbReference type="NCBI Taxonomy" id="2489002"/>
    <lineage>
        <taxon>Bacteria</taxon>
        <taxon>Pseudomonadati</taxon>
        <taxon>Pseudomonadota</taxon>
        <taxon>Alphaproteobacteria</taxon>
        <taxon>Rhodobacterales</taxon>
        <taxon>Paracoccaceae</taxon>
        <taxon>Paracoccus</taxon>
    </lineage>
</organism>
<evidence type="ECO:0000256" key="2">
    <source>
        <dbReference type="ARBA" id="ARBA00023125"/>
    </source>
</evidence>
<evidence type="ECO:0000256" key="1">
    <source>
        <dbReference type="ARBA" id="ARBA00023015"/>
    </source>
</evidence>
<dbReference type="Gene3D" id="1.10.357.10">
    <property type="entry name" value="Tetracycline Repressor, domain 2"/>
    <property type="match status" value="1"/>
</dbReference>
<evidence type="ECO:0000313" key="6">
    <source>
        <dbReference type="EMBL" id="MFD1482719.1"/>
    </source>
</evidence>
<evidence type="ECO:0000256" key="3">
    <source>
        <dbReference type="ARBA" id="ARBA00023163"/>
    </source>
</evidence>
<dbReference type="InterPro" id="IPR009057">
    <property type="entry name" value="Homeodomain-like_sf"/>
</dbReference>
<feature type="domain" description="HTH tetR-type" evidence="5">
    <location>
        <begin position="9"/>
        <end position="69"/>
    </location>
</feature>
<dbReference type="InterPro" id="IPR054156">
    <property type="entry name" value="YxaF_TetR_C"/>
</dbReference>
<sequence>MRVSNAQARENRERVIDVAAAQFRERGIEGIGIADLMKSAGLTHGGFYKQFRSKDDLVVQAVTRAIDGTTADIGAQIGAADDPLAALIAFYVSTVHRDNPARGCSLASLAVDATRSDDPAFRALIGDLVARYLALLTDLATGQDAASARQTAIVTLSQMLGAVILARAVPDKALSDEILQVVARDLSPDRDA</sequence>
<dbReference type="InterPro" id="IPR036271">
    <property type="entry name" value="Tet_transcr_reg_TetR-rel_C_sf"/>
</dbReference>
<keyword evidence="3" id="KW-0804">Transcription</keyword>
<evidence type="ECO:0000313" key="7">
    <source>
        <dbReference type="Proteomes" id="UP001597302"/>
    </source>
</evidence>
<feature type="DNA-binding region" description="H-T-H motif" evidence="4">
    <location>
        <begin position="32"/>
        <end position="51"/>
    </location>
</feature>
<dbReference type="PROSITE" id="PS50977">
    <property type="entry name" value="HTH_TETR_2"/>
    <property type="match status" value="1"/>
</dbReference>
<accession>A0ABW4E1Z5</accession>
<keyword evidence="7" id="KW-1185">Reference proteome</keyword>
<evidence type="ECO:0000259" key="5">
    <source>
        <dbReference type="PROSITE" id="PS50977"/>
    </source>
</evidence>
<dbReference type="SUPFAM" id="SSF46689">
    <property type="entry name" value="Homeodomain-like"/>
    <property type="match status" value="1"/>
</dbReference>
<dbReference type="PANTHER" id="PTHR47506">
    <property type="entry name" value="TRANSCRIPTIONAL REGULATORY PROTEIN"/>
    <property type="match status" value="1"/>
</dbReference>
<dbReference type="Proteomes" id="UP001597302">
    <property type="component" value="Unassembled WGS sequence"/>
</dbReference>
<dbReference type="EMBL" id="JBHTOQ010000036">
    <property type="protein sequence ID" value="MFD1482719.1"/>
    <property type="molecule type" value="Genomic_DNA"/>
</dbReference>
<protein>
    <submittedName>
        <fullName evidence="6">TetR/AcrR family transcriptional regulator</fullName>
    </submittedName>
</protein>
<dbReference type="Pfam" id="PF21993">
    <property type="entry name" value="TetR_C_13_2"/>
    <property type="match status" value="1"/>
</dbReference>
<proteinExistence type="predicted"/>
<comment type="caution">
    <text evidence="6">The sequence shown here is derived from an EMBL/GenBank/DDBJ whole genome shotgun (WGS) entry which is preliminary data.</text>
</comment>
<reference evidence="7" key="1">
    <citation type="journal article" date="2019" name="Int. J. Syst. Evol. Microbiol.">
        <title>The Global Catalogue of Microorganisms (GCM) 10K type strain sequencing project: providing services to taxonomists for standard genome sequencing and annotation.</title>
        <authorList>
            <consortium name="The Broad Institute Genomics Platform"/>
            <consortium name="The Broad Institute Genome Sequencing Center for Infectious Disease"/>
            <person name="Wu L."/>
            <person name="Ma J."/>
        </authorList>
    </citation>
    <scope>NUCLEOTIDE SEQUENCE [LARGE SCALE GENOMIC DNA]</scope>
    <source>
        <strain evidence="7">CCM 8875</strain>
    </source>
</reference>
<dbReference type="RefSeq" id="WP_165570991.1">
    <property type="nucleotide sequence ID" value="NZ_CBCSAJ010000001.1"/>
</dbReference>